<evidence type="ECO:0000313" key="1">
    <source>
        <dbReference type="EMBL" id="KAJ8002015.1"/>
    </source>
</evidence>
<reference evidence="1" key="1">
    <citation type="submission" date="2021-05" db="EMBL/GenBank/DDBJ databases">
        <authorList>
            <person name="Pan Q."/>
            <person name="Jouanno E."/>
            <person name="Zahm M."/>
            <person name="Klopp C."/>
            <person name="Cabau C."/>
            <person name="Louis A."/>
            <person name="Berthelot C."/>
            <person name="Parey E."/>
            <person name="Roest Crollius H."/>
            <person name="Montfort J."/>
            <person name="Robinson-Rechavi M."/>
            <person name="Bouchez O."/>
            <person name="Lampietro C."/>
            <person name="Lopez Roques C."/>
            <person name="Donnadieu C."/>
            <person name="Postlethwait J."/>
            <person name="Bobe J."/>
            <person name="Dillon D."/>
            <person name="Chandos A."/>
            <person name="von Hippel F."/>
            <person name="Guiguen Y."/>
        </authorList>
    </citation>
    <scope>NUCLEOTIDE SEQUENCE</scope>
    <source>
        <strain evidence="1">YG-Jan2019</strain>
    </source>
</reference>
<organism evidence="1 2">
    <name type="scientific">Dallia pectoralis</name>
    <name type="common">Alaska blackfish</name>
    <dbReference type="NCBI Taxonomy" id="75939"/>
    <lineage>
        <taxon>Eukaryota</taxon>
        <taxon>Metazoa</taxon>
        <taxon>Chordata</taxon>
        <taxon>Craniata</taxon>
        <taxon>Vertebrata</taxon>
        <taxon>Euteleostomi</taxon>
        <taxon>Actinopterygii</taxon>
        <taxon>Neopterygii</taxon>
        <taxon>Teleostei</taxon>
        <taxon>Protacanthopterygii</taxon>
        <taxon>Esociformes</taxon>
        <taxon>Umbridae</taxon>
        <taxon>Dallia</taxon>
    </lineage>
</organism>
<comment type="caution">
    <text evidence="1">The sequence shown here is derived from an EMBL/GenBank/DDBJ whole genome shotgun (WGS) entry which is preliminary data.</text>
</comment>
<gene>
    <name evidence="1" type="ORF">DPEC_G00175400</name>
</gene>
<dbReference type="EMBL" id="CM055741">
    <property type="protein sequence ID" value="KAJ8002015.1"/>
    <property type="molecule type" value="Genomic_DNA"/>
</dbReference>
<keyword evidence="2" id="KW-1185">Reference proteome</keyword>
<protein>
    <submittedName>
        <fullName evidence="1">Uncharacterized protein</fullName>
    </submittedName>
</protein>
<dbReference type="Proteomes" id="UP001157502">
    <property type="component" value="Chromosome 14"/>
</dbReference>
<sequence length="482" mass="55957">MPNKRKKPFIDKKKAVTFHLVHRSQRDPLTADEKAPQHVLLEQKVEVEKRQEEQREFGVFFDDDYNYLQHLKEKVQSVEWASSGRSPRGKRPHDLQDGDYEDDDDEEEEEKEEDDAQKATPQTVSFNLPSSVFASEFEEEVGMLNKAAPVSGPRLDMDPDIVAALDEDFDFDNPDNLLDDDFVLKANDVKGAVDVDDDDEEWEDTDEEESDFDSDGCVSGDEDGKGISREFMFMDEETKSRFTEYSMTSSVMRRNEQLTLLDDRFEKFYEQFDDDEIGALDNAELEGHIEPDSARLDEVIKDYFKQKKLDYQRPDDLGPKVLPVVREEEGDDDDDDDEEQEMETIVLEAPAEKWDCETVISTYSNLYNHPKVIKEPPKAKPIRVSTKTGIPLEVLPKRGLTAKQAERMERINDSDLPRVATQPRPREENKEERRARKQAIKEERKERRTEKKANKLAFKQEKVYQEKQMLSLRVNVQGLKLS</sequence>
<name>A0ACC2GES7_DALPE</name>
<accession>A0ACC2GES7</accession>
<evidence type="ECO:0000313" key="2">
    <source>
        <dbReference type="Proteomes" id="UP001157502"/>
    </source>
</evidence>
<proteinExistence type="predicted"/>